<proteinExistence type="predicted"/>
<reference evidence="2 3" key="1">
    <citation type="submission" date="2017-04" db="EMBL/GenBank/DDBJ databases">
        <title>Draft genome of the yeast Clavispora lusitaniae type strain CBS 6936.</title>
        <authorList>
            <person name="Durrens P."/>
            <person name="Klopp C."/>
            <person name="Biteau N."/>
            <person name="Fitton-Ouhabi V."/>
            <person name="Dementhon K."/>
            <person name="Accoceberry I."/>
            <person name="Sherman D.J."/>
            <person name="Noel T."/>
        </authorList>
    </citation>
    <scope>NUCLEOTIDE SEQUENCE [LARGE SCALE GENOMIC DNA]</scope>
    <source>
        <strain evidence="2 3">CBS 6936</strain>
    </source>
</reference>
<dbReference type="KEGG" id="clus:A9F13_04g01375"/>
<name>A0AA91Q1R3_CLALS</name>
<dbReference type="Gene3D" id="3.30.700.20">
    <property type="entry name" value="Hypothetical protein ph0010, domain 1"/>
    <property type="match status" value="1"/>
</dbReference>
<dbReference type="PANTHER" id="PTHR13016">
    <property type="entry name" value="AMMECR1 HOMOLOG"/>
    <property type="match status" value="1"/>
</dbReference>
<dbReference type="PANTHER" id="PTHR13016:SF0">
    <property type="entry name" value="AMME SYNDROME CANDIDATE GENE 1 PROTEIN"/>
    <property type="match status" value="1"/>
</dbReference>
<evidence type="ECO:0000259" key="1">
    <source>
        <dbReference type="PROSITE" id="PS51112"/>
    </source>
</evidence>
<organism evidence="2 3">
    <name type="scientific">Clavispora lusitaniae</name>
    <name type="common">Candida lusitaniae</name>
    <dbReference type="NCBI Taxonomy" id="36911"/>
    <lineage>
        <taxon>Eukaryota</taxon>
        <taxon>Fungi</taxon>
        <taxon>Dikarya</taxon>
        <taxon>Ascomycota</taxon>
        <taxon>Saccharomycotina</taxon>
        <taxon>Pichiomycetes</taxon>
        <taxon>Metschnikowiaceae</taxon>
        <taxon>Clavispora</taxon>
    </lineage>
</organism>
<dbReference type="Proteomes" id="UP000195602">
    <property type="component" value="Unassembled WGS sequence"/>
</dbReference>
<dbReference type="EMBL" id="LYUB02000004">
    <property type="protein sequence ID" value="OVF09655.1"/>
    <property type="molecule type" value="Genomic_DNA"/>
</dbReference>
<dbReference type="InterPro" id="IPR023473">
    <property type="entry name" value="AMMECR1"/>
</dbReference>
<dbReference type="PROSITE" id="PS51112">
    <property type="entry name" value="AMMECR1"/>
    <property type="match status" value="1"/>
</dbReference>
<dbReference type="SUPFAM" id="SSF143447">
    <property type="entry name" value="AMMECR1-like"/>
    <property type="match status" value="1"/>
</dbReference>
<dbReference type="InterPro" id="IPR036071">
    <property type="entry name" value="AMMECR1_dom_sf"/>
</dbReference>
<protein>
    <recommendedName>
        <fullName evidence="1">AMMECR1 domain-containing protein</fullName>
    </recommendedName>
</protein>
<comment type="caution">
    <text evidence="2">The sequence shown here is derived from an EMBL/GenBank/DDBJ whole genome shotgun (WGS) entry which is preliminary data.</text>
</comment>
<feature type="domain" description="AMMECR1" evidence="1">
    <location>
        <begin position="2"/>
        <end position="203"/>
    </location>
</feature>
<dbReference type="Pfam" id="PF01871">
    <property type="entry name" value="AMMECR1"/>
    <property type="match status" value="1"/>
</dbReference>
<dbReference type="AlphaFoldDB" id="A0AA91Q1R3"/>
<accession>A0AA91Q1R3</accession>
<dbReference type="InterPro" id="IPR027485">
    <property type="entry name" value="AMMECR1_N"/>
</dbReference>
<evidence type="ECO:0000313" key="3">
    <source>
        <dbReference type="Proteomes" id="UP000195602"/>
    </source>
</evidence>
<dbReference type="InterPro" id="IPR002733">
    <property type="entry name" value="AMMECR1_domain"/>
</dbReference>
<dbReference type="NCBIfam" id="TIGR00296">
    <property type="entry name" value="TIGR00296 family protein"/>
    <property type="match status" value="1"/>
</dbReference>
<evidence type="ECO:0000313" key="2">
    <source>
        <dbReference type="EMBL" id="OVF09655.1"/>
    </source>
</evidence>
<gene>
    <name evidence="2" type="ORF">A9F13_04g01375</name>
</gene>
<sequence>MSKSLAVLAFESLCSKLKSSSRARLADISQSLGESQTYPSKAPLFITWNKNSTLRGCIGTFSSVEIESGVAEYALISAFEDSRFPPIKESELDKLSVSVTLLANFEPIDDCQDWEIGVHGLKVQISANGRFYSGTFLPSVAEEQEWNKTETLWYLLRKAGYNGVSEKETTQFYSSLMSSGKINLTRYEGLKCGMDYKEYVTLKSKIV</sequence>